<keyword evidence="4 5" id="KW-0472">Membrane</keyword>
<dbReference type="GO" id="GO:0022857">
    <property type="term" value="F:transmembrane transporter activity"/>
    <property type="evidence" value="ECO:0007669"/>
    <property type="project" value="InterPro"/>
</dbReference>
<feature type="transmembrane region" description="Helical" evidence="5">
    <location>
        <begin position="12"/>
        <end position="34"/>
    </location>
</feature>
<evidence type="ECO:0000313" key="6">
    <source>
        <dbReference type="EMBL" id="KAF9592516.1"/>
    </source>
</evidence>
<evidence type="ECO:0000256" key="1">
    <source>
        <dbReference type="ARBA" id="ARBA00004141"/>
    </source>
</evidence>
<evidence type="ECO:0000313" key="7">
    <source>
        <dbReference type="Proteomes" id="UP000631114"/>
    </source>
</evidence>
<proteinExistence type="predicted"/>
<sequence length="255" mass="28414">MTRQSFVSEKMKFFLALVALQFFYAGFHIVSRLALNMGISKVVYPIYRNIIAILLLGPFAYFLENNVMDGFFDQKRKATTYFLFAGSVFPSCTMRAGEGSHLKEGWVGKGVRYHCKYRRTGLGVVFTCLAIACPGLAGWCSRDLWLLGSFFLFKHGAFTKEGPVSVAVFQPLQTVLVAVMASLVLGDQLYSGSIVGSIFIMSGLYSVLWGKSEEKRMDDQEKEDMLTTHLLDEEIGKTECPTLLSNSSPQINTIS</sequence>
<keyword evidence="2 5" id="KW-0812">Transmembrane</keyword>
<dbReference type="PANTHER" id="PTHR31218">
    <property type="entry name" value="WAT1-RELATED PROTEIN"/>
    <property type="match status" value="1"/>
</dbReference>
<keyword evidence="3 5" id="KW-1133">Transmembrane helix</keyword>
<keyword evidence="7" id="KW-1185">Reference proteome</keyword>
<evidence type="ECO:0000256" key="2">
    <source>
        <dbReference type="ARBA" id="ARBA00022692"/>
    </source>
</evidence>
<gene>
    <name evidence="6" type="ORF">IFM89_015210</name>
</gene>
<dbReference type="Proteomes" id="UP000631114">
    <property type="component" value="Unassembled WGS sequence"/>
</dbReference>
<evidence type="ECO:0000256" key="3">
    <source>
        <dbReference type="ARBA" id="ARBA00022989"/>
    </source>
</evidence>
<evidence type="ECO:0008006" key="8">
    <source>
        <dbReference type="Google" id="ProtNLM"/>
    </source>
</evidence>
<name>A0A835H3F1_9MAGN</name>
<feature type="transmembrane region" description="Helical" evidence="5">
    <location>
        <begin position="46"/>
        <end position="63"/>
    </location>
</feature>
<organism evidence="6 7">
    <name type="scientific">Coptis chinensis</name>
    <dbReference type="NCBI Taxonomy" id="261450"/>
    <lineage>
        <taxon>Eukaryota</taxon>
        <taxon>Viridiplantae</taxon>
        <taxon>Streptophyta</taxon>
        <taxon>Embryophyta</taxon>
        <taxon>Tracheophyta</taxon>
        <taxon>Spermatophyta</taxon>
        <taxon>Magnoliopsida</taxon>
        <taxon>Ranunculales</taxon>
        <taxon>Ranunculaceae</taxon>
        <taxon>Coptidoideae</taxon>
        <taxon>Coptis</taxon>
    </lineage>
</organism>
<dbReference type="InterPro" id="IPR030184">
    <property type="entry name" value="WAT1-related"/>
</dbReference>
<protein>
    <recommendedName>
        <fullName evidence="8">WAT1-related protein</fullName>
    </recommendedName>
</protein>
<dbReference type="InterPro" id="IPR037185">
    <property type="entry name" value="EmrE-like"/>
</dbReference>
<feature type="transmembrane region" description="Helical" evidence="5">
    <location>
        <begin position="189"/>
        <end position="208"/>
    </location>
</feature>
<accession>A0A835H3F1</accession>
<dbReference type="EMBL" id="JADFTS010000008">
    <property type="protein sequence ID" value="KAF9592516.1"/>
    <property type="molecule type" value="Genomic_DNA"/>
</dbReference>
<dbReference type="SUPFAM" id="SSF103481">
    <property type="entry name" value="Multidrug resistance efflux transporter EmrE"/>
    <property type="match status" value="1"/>
</dbReference>
<evidence type="ECO:0000256" key="4">
    <source>
        <dbReference type="ARBA" id="ARBA00023136"/>
    </source>
</evidence>
<dbReference type="GO" id="GO:0016020">
    <property type="term" value="C:membrane"/>
    <property type="evidence" value="ECO:0007669"/>
    <property type="project" value="InterPro"/>
</dbReference>
<reference evidence="6 7" key="1">
    <citation type="submission" date="2020-10" db="EMBL/GenBank/DDBJ databases">
        <title>The Coptis chinensis genome and diversification of protoberbering-type alkaloids.</title>
        <authorList>
            <person name="Wang B."/>
            <person name="Shu S."/>
            <person name="Song C."/>
            <person name="Liu Y."/>
        </authorList>
    </citation>
    <scope>NUCLEOTIDE SEQUENCE [LARGE SCALE GENOMIC DNA]</scope>
    <source>
        <strain evidence="6">HL-2020</strain>
        <tissue evidence="6">Leaf</tissue>
    </source>
</reference>
<feature type="transmembrane region" description="Helical" evidence="5">
    <location>
        <begin position="121"/>
        <end position="139"/>
    </location>
</feature>
<dbReference type="OrthoDB" id="1723951at2759"/>
<dbReference type="AlphaFoldDB" id="A0A835H3F1"/>
<evidence type="ECO:0000256" key="5">
    <source>
        <dbReference type="SAM" id="Phobius"/>
    </source>
</evidence>
<comment type="subcellular location">
    <subcellularLocation>
        <location evidence="1">Membrane</location>
        <topology evidence="1">Multi-pass membrane protein</topology>
    </subcellularLocation>
</comment>
<comment type="caution">
    <text evidence="6">The sequence shown here is derived from an EMBL/GenBank/DDBJ whole genome shotgun (WGS) entry which is preliminary data.</text>
</comment>